<accession>A0A9N9DX67</accession>
<dbReference type="SUPFAM" id="SSF51197">
    <property type="entry name" value="Clavaminate synthase-like"/>
    <property type="match status" value="1"/>
</dbReference>
<keyword evidence="6" id="KW-0479">Metal-binding</keyword>
<dbReference type="InterPro" id="IPR011011">
    <property type="entry name" value="Znf_FYVE_PHD"/>
</dbReference>
<dbReference type="GO" id="GO:0140680">
    <property type="term" value="F:histone H3K36me/H3K36me2 demethylase activity"/>
    <property type="evidence" value="ECO:0007669"/>
    <property type="project" value="UniProtKB-EC"/>
</dbReference>
<evidence type="ECO:0000313" key="16">
    <source>
        <dbReference type="Proteomes" id="UP000789342"/>
    </source>
</evidence>
<comment type="similarity">
    <text evidence="3">Belongs to the JHDM1 histone demethylase family.</text>
</comment>
<evidence type="ECO:0000259" key="14">
    <source>
        <dbReference type="PROSITE" id="PS51184"/>
    </source>
</evidence>
<feature type="domain" description="JmjC" evidence="14">
    <location>
        <begin position="211"/>
        <end position="348"/>
    </location>
</feature>
<dbReference type="PANTHER" id="PTHR23123">
    <property type="entry name" value="PHD/F-BOX CONTAINING PROTEIN"/>
    <property type="match status" value="1"/>
</dbReference>
<keyword evidence="10" id="KW-0804">Transcription</keyword>
<evidence type="ECO:0000256" key="11">
    <source>
        <dbReference type="ARBA" id="ARBA00023242"/>
    </source>
</evidence>
<evidence type="ECO:0000256" key="3">
    <source>
        <dbReference type="ARBA" id="ARBA00008037"/>
    </source>
</evidence>
<dbReference type="InterPro" id="IPR003347">
    <property type="entry name" value="JmjC_dom"/>
</dbReference>
<dbReference type="GO" id="GO:0005634">
    <property type="term" value="C:nucleus"/>
    <property type="evidence" value="ECO:0007669"/>
    <property type="project" value="UniProtKB-SubCell"/>
</dbReference>
<evidence type="ECO:0000256" key="7">
    <source>
        <dbReference type="ARBA" id="ARBA00023002"/>
    </source>
</evidence>
<comment type="caution">
    <text evidence="15">The sequence shown here is derived from an EMBL/GenBank/DDBJ whole genome shotgun (WGS) entry which is preliminary data.</text>
</comment>
<comment type="catalytic activity">
    <reaction evidence="13">
        <text>N(6),N(6)-dimethyl-L-lysyl(36)-[histone H3] + 2 2-oxoglutarate + 2 O2 = L-lysyl(36)-[histone H3] + 2 formaldehyde + 2 succinate + 2 CO2</text>
        <dbReference type="Rhea" id="RHEA:42032"/>
        <dbReference type="Rhea" id="RHEA-COMP:9785"/>
        <dbReference type="Rhea" id="RHEA-COMP:9787"/>
        <dbReference type="ChEBI" id="CHEBI:15379"/>
        <dbReference type="ChEBI" id="CHEBI:16526"/>
        <dbReference type="ChEBI" id="CHEBI:16810"/>
        <dbReference type="ChEBI" id="CHEBI:16842"/>
        <dbReference type="ChEBI" id="CHEBI:29969"/>
        <dbReference type="ChEBI" id="CHEBI:30031"/>
        <dbReference type="ChEBI" id="CHEBI:61976"/>
        <dbReference type="EC" id="1.14.11.27"/>
    </reaction>
</comment>
<dbReference type="EC" id="1.14.11.27" evidence="4"/>
<feature type="non-terminal residue" evidence="15">
    <location>
        <position position="1"/>
    </location>
</feature>
<gene>
    <name evidence="15" type="ORF">AMORRO_LOCUS10198</name>
</gene>
<keyword evidence="8" id="KW-0408">Iron</keyword>
<dbReference type="EMBL" id="CAJVPV010010932">
    <property type="protein sequence ID" value="CAG8656178.1"/>
    <property type="molecule type" value="Genomic_DNA"/>
</dbReference>
<keyword evidence="9" id="KW-0805">Transcription regulation</keyword>
<proteinExistence type="inferred from homology"/>
<keyword evidence="7" id="KW-0560">Oxidoreductase</keyword>
<dbReference type="Pfam" id="PF02373">
    <property type="entry name" value="JmjC"/>
    <property type="match status" value="1"/>
</dbReference>
<dbReference type="GO" id="GO:0046872">
    <property type="term" value="F:metal ion binding"/>
    <property type="evidence" value="ECO:0007669"/>
    <property type="project" value="UniProtKB-KW"/>
</dbReference>
<organism evidence="15 16">
    <name type="scientific">Acaulospora morrowiae</name>
    <dbReference type="NCBI Taxonomy" id="94023"/>
    <lineage>
        <taxon>Eukaryota</taxon>
        <taxon>Fungi</taxon>
        <taxon>Fungi incertae sedis</taxon>
        <taxon>Mucoromycota</taxon>
        <taxon>Glomeromycotina</taxon>
        <taxon>Glomeromycetes</taxon>
        <taxon>Diversisporales</taxon>
        <taxon>Acaulosporaceae</taxon>
        <taxon>Acaulospora</taxon>
    </lineage>
</organism>
<evidence type="ECO:0000256" key="5">
    <source>
        <dbReference type="ARBA" id="ARBA00015153"/>
    </source>
</evidence>
<keyword evidence="16" id="KW-1185">Reference proteome</keyword>
<evidence type="ECO:0000256" key="4">
    <source>
        <dbReference type="ARBA" id="ARBA00013246"/>
    </source>
</evidence>
<evidence type="ECO:0000256" key="10">
    <source>
        <dbReference type="ARBA" id="ARBA00023163"/>
    </source>
</evidence>
<protein>
    <recommendedName>
        <fullName evidence="5">JmjC domain-containing histone demethylation protein 1</fullName>
        <ecNumber evidence="4">1.14.11.27</ecNumber>
    </recommendedName>
    <alternativeName>
        <fullName evidence="12">[Histone-H3]-lysine-36 demethylase 1</fullName>
    </alternativeName>
</protein>
<sequence length="348" mass="40152">MSNQLGGTQAEKCPLCANESPYMSLWFQENTETWIKCDICLVWCHTTCLKLPAEECDRIDEYHCPECTKVYGPSTYKVRKSLREHSRVNYADLDNGITGNPYKWKRVIDSKHFVRHRFQKICGELLTLDWIRRHGFEEPIIVEKPDGLGMKMPSNDVTVSCIAEAVGYDMPVDVIDVSTQQEQPDWNMYKWASYFDGPKRDQVLNVISLEISGTPLGDSIVRPRIVRELDWADNVWPAELRDLEFPKVQLYCLMSIKDSFTDFHIDFGGTSVFYHVIKGSKVFYFVRPTSPNLRKYARWITSPEQSMTFFADLVKNCYEVRLVAGNTMIIPTGWIHAVYTPEDSIVIG</sequence>
<reference evidence="15" key="1">
    <citation type="submission" date="2021-06" db="EMBL/GenBank/DDBJ databases">
        <authorList>
            <person name="Kallberg Y."/>
            <person name="Tangrot J."/>
            <person name="Rosling A."/>
        </authorList>
    </citation>
    <scope>NUCLEOTIDE SEQUENCE</scope>
    <source>
        <strain evidence="15">CL551</strain>
    </source>
</reference>
<evidence type="ECO:0000256" key="2">
    <source>
        <dbReference type="ARBA" id="ARBA00004123"/>
    </source>
</evidence>
<dbReference type="Gene3D" id="2.60.120.650">
    <property type="entry name" value="Cupin"/>
    <property type="match status" value="1"/>
</dbReference>
<comment type="cofactor">
    <cofactor evidence="1">
        <name>Fe(2+)</name>
        <dbReference type="ChEBI" id="CHEBI:29033"/>
    </cofactor>
</comment>
<evidence type="ECO:0000313" key="15">
    <source>
        <dbReference type="EMBL" id="CAG8656178.1"/>
    </source>
</evidence>
<evidence type="ECO:0000256" key="1">
    <source>
        <dbReference type="ARBA" id="ARBA00001954"/>
    </source>
</evidence>
<dbReference type="SUPFAM" id="SSF57903">
    <property type="entry name" value="FYVE/PHD zinc finger"/>
    <property type="match status" value="1"/>
</dbReference>
<keyword evidence="11" id="KW-0539">Nucleus</keyword>
<dbReference type="SMART" id="SM00558">
    <property type="entry name" value="JmjC"/>
    <property type="match status" value="1"/>
</dbReference>
<evidence type="ECO:0000256" key="6">
    <source>
        <dbReference type="ARBA" id="ARBA00022723"/>
    </source>
</evidence>
<evidence type="ECO:0000256" key="13">
    <source>
        <dbReference type="ARBA" id="ARBA00047915"/>
    </source>
</evidence>
<dbReference type="AlphaFoldDB" id="A0A9N9DX67"/>
<comment type="subcellular location">
    <subcellularLocation>
        <location evidence="2">Nucleus</location>
    </subcellularLocation>
</comment>
<dbReference type="InterPro" id="IPR050690">
    <property type="entry name" value="JHDM1_Histone_Demethylase"/>
</dbReference>
<name>A0A9N9DX67_9GLOM</name>
<dbReference type="Proteomes" id="UP000789342">
    <property type="component" value="Unassembled WGS sequence"/>
</dbReference>
<dbReference type="OrthoDB" id="5876800at2759"/>
<evidence type="ECO:0000256" key="8">
    <source>
        <dbReference type="ARBA" id="ARBA00023004"/>
    </source>
</evidence>
<evidence type="ECO:0000256" key="12">
    <source>
        <dbReference type="ARBA" id="ARBA00031083"/>
    </source>
</evidence>
<dbReference type="PROSITE" id="PS51184">
    <property type="entry name" value="JMJC"/>
    <property type="match status" value="1"/>
</dbReference>
<evidence type="ECO:0000256" key="9">
    <source>
        <dbReference type="ARBA" id="ARBA00023015"/>
    </source>
</evidence>